<dbReference type="InterPro" id="IPR009908">
    <property type="entry name" value="Methylamine_util_MauE"/>
</dbReference>
<comment type="subcellular location">
    <subcellularLocation>
        <location evidence="1">Membrane</location>
        <topology evidence="1">Multi-pass membrane protein</topology>
    </subcellularLocation>
</comment>
<gene>
    <name evidence="7" type="ORF">W5A_05258</name>
</gene>
<feature type="transmembrane region" description="Helical" evidence="5">
    <location>
        <begin position="68"/>
        <end position="87"/>
    </location>
</feature>
<evidence type="ECO:0000256" key="3">
    <source>
        <dbReference type="ARBA" id="ARBA00022989"/>
    </source>
</evidence>
<organism evidence="7 8">
    <name type="scientific">Imtechella halotolerans K1</name>
    <dbReference type="NCBI Taxonomy" id="946077"/>
    <lineage>
        <taxon>Bacteria</taxon>
        <taxon>Pseudomonadati</taxon>
        <taxon>Bacteroidota</taxon>
        <taxon>Flavobacteriia</taxon>
        <taxon>Flavobacteriales</taxon>
        <taxon>Flavobacteriaceae</taxon>
        <taxon>Imtechella</taxon>
    </lineage>
</organism>
<evidence type="ECO:0000256" key="4">
    <source>
        <dbReference type="ARBA" id="ARBA00023136"/>
    </source>
</evidence>
<accession>I0WGT0</accession>
<protein>
    <recommendedName>
        <fullName evidence="6">Methylamine utilisation protein MauE domain-containing protein</fullName>
    </recommendedName>
</protein>
<proteinExistence type="predicted"/>
<dbReference type="PANTHER" id="PTHR36974:SF1">
    <property type="entry name" value="DOXX FAMILY MEMBRANE PROTEIN"/>
    <property type="match status" value="1"/>
</dbReference>
<keyword evidence="4 5" id="KW-0472">Membrane</keyword>
<dbReference type="GO" id="GO:0030416">
    <property type="term" value="P:methylamine metabolic process"/>
    <property type="evidence" value="ECO:0007669"/>
    <property type="project" value="InterPro"/>
</dbReference>
<keyword evidence="3 5" id="KW-1133">Transmembrane helix</keyword>
<feature type="domain" description="Methylamine utilisation protein MauE" evidence="6">
    <location>
        <begin position="11"/>
        <end position="95"/>
    </location>
</feature>
<dbReference type="GO" id="GO:0016020">
    <property type="term" value="C:membrane"/>
    <property type="evidence" value="ECO:0007669"/>
    <property type="project" value="UniProtKB-SubCell"/>
</dbReference>
<dbReference type="STRING" id="946077.W5A_05258"/>
<dbReference type="EMBL" id="AJJU01000004">
    <property type="protein sequence ID" value="EID75596.1"/>
    <property type="molecule type" value="Genomic_DNA"/>
</dbReference>
<sequence>MDISNHPWHLYLMSAIYIIAGLFHFIAPTKYREIVPRYIPYRNSMVFWSGIAEIIIGIGVLIPVFQKAALMALILMLLIFLTVHFYMLKNTKRIPKWILMLRIPLQFVLIYWAFSYLQH</sequence>
<feature type="transmembrane region" description="Helical" evidence="5">
    <location>
        <begin position="6"/>
        <end position="25"/>
    </location>
</feature>
<evidence type="ECO:0000313" key="8">
    <source>
        <dbReference type="Proteomes" id="UP000005938"/>
    </source>
</evidence>
<dbReference type="eggNOG" id="COG4270">
    <property type="taxonomic scope" value="Bacteria"/>
</dbReference>
<dbReference type="AlphaFoldDB" id="I0WGT0"/>
<name>I0WGT0_9FLAO</name>
<dbReference type="RefSeq" id="WP_008238156.1">
    <property type="nucleotide sequence ID" value="NZ_AJJU01000004.1"/>
</dbReference>
<comment type="caution">
    <text evidence="7">The sequence shown here is derived from an EMBL/GenBank/DDBJ whole genome shotgun (WGS) entry which is preliminary data.</text>
</comment>
<feature type="transmembrane region" description="Helical" evidence="5">
    <location>
        <begin position="99"/>
        <end position="117"/>
    </location>
</feature>
<evidence type="ECO:0000256" key="1">
    <source>
        <dbReference type="ARBA" id="ARBA00004141"/>
    </source>
</evidence>
<dbReference type="OrthoDB" id="327939at2"/>
<evidence type="ECO:0000259" key="6">
    <source>
        <dbReference type="Pfam" id="PF07291"/>
    </source>
</evidence>
<keyword evidence="8" id="KW-1185">Reference proteome</keyword>
<evidence type="ECO:0000256" key="2">
    <source>
        <dbReference type="ARBA" id="ARBA00022692"/>
    </source>
</evidence>
<dbReference type="Proteomes" id="UP000005938">
    <property type="component" value="Unassembled WGS sequence"/>
</dbReference>
<keyword evidence="2 5" id="KW-0812">Transmembrane</keyword>
<dbReference type="PANTHER" id="PTHR36974">
    <property type="entry name" value="MEMBRANE PROTEIN-RELATED"/>
    <property type="match status" value="1"/>
</dbReference>
<reference evidence="7 8" key="1">
    <citation type="journal article" date="2012" name="J. Bacteriol.">
        <title>Genome Sequence of the Halotolerant Bacterium Imtechella halotolerans K1T.</title>
        <authorList>
            <person name="Kumar S."/>
            <person name="Vikram S."/>
            <person name="Subramanian S."/>
            <person name="Raghava G.P."/>
            <person name="Pinnaka A.K."/>
        </authorList>
    </citation>
    <scope>NUCLEOTIDE SEQUENCE [LARGE SCALE GENOMIC DNA]</scope>
    <source>
        <strain evidence="7 8">K1</strain>
    </source>
</reference>
<dbReference type="Pfam" id="PF07291">
    <property type="entry name" value="MauE"/>
    <property type="match status" value="1"/>
</dbReference>
<evidence type="ECO:0000313" key="7">
    <source>
        <dbReference type="EMBL" id="EID75596.1"/>
    </source>
</evidence>
<evidence type="ECO:0000256" key="5">
    <source>
        <dbReference type="SAM" id="Phobius"/>
    </source>
</evidence>
<feature type="transmembrane region" description="Helical" evidence="5">
    <location>
        <begin position="45"/>
        <end position="62"/>
    </location>
</feature>